<evidence type="ECO:0000256" key="13">
    <source>
        <dbReference type="ARBA" id="ARBA00023268"/>
    </source>
</evidence>
<feature type="domain" description="3-hydroxyacyl-CoA dehydrogenase C-terminal" evidence="17">
    <location>
        <begin position="606"/>
        <end position="688"/>
    </location>
</feature>
<dbReference type="Gene3D" id="1.10.1040.50">
    <property type="match status" value="1"/>
</dbReference>
<dbReference type="InterPro" id="IPR018376">
    <property type="entry name" value="Enoyl-CoA_hyd/isom_CS"/>
</dbReference>
<feature type="domain" description="3-hydroxyacyl-CoA dehydrogenase C-terminal" evidence="17">
    <location>
        <begin position="481"/>
        <end position="566"/>
    </location>
</feature>
<keyword evidence="11" id="KW-0413">Isomerase</keyword>
<dbReference type="Pfam" id="PF02737">
    <property type="entry name" value="3HCDH_N"/>
    <property type="match status" value="1"/>
</dbReference>
<feature type="domain" description="3-hydroxyacyl-CoA dehydrogenase NAD binding" evidence="18">
    <location>
        <begin position="301"/>
        <end position="476"/>
    </location>
</feature>
<dbReference type="AlphaFoldDB" id="A0A845M4X8"/>
<evidence type="ECO:0000256" key="16">
    <source>
        <dbReference type="SAM" id="MobiDB-lite"/>
    </source>
</evidence>
<keyword evidence="9" id="KW-0443">Lipid metabolism</keyword>
<dbReference type="SUPFAM" id="SSF48179">
    <property type="entry name" value="6-phosphogluconate dehydrogenase C-terminal domain-like"/>
    <property type="match status" value="2"/>
</dbReference>
<dbReference type="EMBL" id="WTUX01000011">
    <property type="protein sequence ID" value="MZR12767.1"/>
    <property type="molecule type" value="Genomic_DNA"/>
</dbReference>
<comment type="subunit">
    <text evidence="4">Monomer.</text>
</comment>
<proteinExistence type="inferred from homology"/>
<comment type="similarity">
    <text evidence="15">Belongs to the enoyl-CoA hydratase/isomerase family.</text>
</comment>
<gene>
    <name evidence="19" type="ORF">GQE99_07005</name>
</gene>
<keyword evidence="12" id="KW-0456">Lyase</keyword>
<dbReference type="GO" id="GO:0003857">
    <property type="term" value="F:(3S)-3-hydroxyacyl-CoA dehydrogenase (NAD+) activity"/>
    <property type="evidence" value="ECO:0007669"/>
    <property type="project" value="UniProtKB-EC"/>
</dbReference>
<keyword evidence="13" id="KW-0511">Multifunctional enzyme</keyword>
<sequence length="696" mass="74085">MDAGPEGADRVRYEARDGVAVLTVASPPVNALVQPVRAALLDAVTRAQDDPEAQAILIRADGRTFPTGADVREFSATFGAPTLADLCLHIEACPKPVIAAIHGAALGGGLELALACHYRLAHEDARLGFPEVTLGVVPNAGGTQRLPRLVGAKVALDMLTTGKPLDAERAHAAGLIDKVVERNLERAGFGTARNFGHDGTPPRPTRDVTRGTRDARGYLEVIAARRRHADKQGEAVPRLVDLVEAALLVPFETGLDMEHAAYEDLVNSDTSRGLRHAFLAERRAARVPALAGVDPLPVHAVGVIGAGPLARDVAMAALASGVPVTVALEDDPAISRVRTRIERSLGAAVEAGRLSGRARDTRLSRLKVSQDLRALGDADVIIDALPEDAVRKAHVLLQVGGIAKPGAVIASSTADCDLETLVQSAARRDRFAAMHFIAPADRNRLVEIAPVRGTAPAATATLIRLARAMGKMPIVAEPRAGLVFNRLVTAYYSAAALTLERGASPQAVDRAMRDLGMPLGPFEAQDVAGLDAVWGLRAEECPSAIPVRMLENAWYGRRSGQGFYVYEGEDRVATGEVSRELDQMLRGLRAEAGVSATGMKPEEIRKRCLLALANEGAKLVEAGVVARPSDVDVVMLQGLGFPRAAGGPMRLADREGPLAVRAALRAWAEENDFWTPAPLWDRLVSTGRRFEDMNLR</sequence>
<evidence type="ECO:0000313" key="19">
    <source>
        <dbReference type="EMBL" id="MZR12767.1"/>
    </source>
</evidence>
<dbReference type="GO" id="GO:0004300">
    <property type="term" value="F:enoyl-CoA hydratase activity"/>
    <property type="evidence" value="ECO:0007669"/>
    <property type="project" value="UniProtKB-ARBA"/>
</dbReference>
<dbReference type="RefSeq" id="WP_161350894.1">
    <property type="nucleotide sequence ID" value="NZ_WTUX01000011.1"/>
</dbReference>
<dbReference type="Gene3D" id="3.90.226.10">
    <property type="entry name" value="2-enoyl-CoA Hydratase, Chain A, domain 1"/>
    <property type="match status" value="1"/>
</dbReference>
<feature type="region of interest" description="Disordered" evidence="16">
    <location>
        <begin position="190"/>
        <end position="210"/>
    </location>
</feature>
<dbReference type="PANTHER" id="PTHR23309">
    <property type="entry name" value="3-HYDROXYACYL-COA DEHYROGENASE"/>
    <property type="match status" value="1"/>
</dbReference>
<dbReference type="InterPro" id="IPR036291">
    <property type="entry name" value="NAD(P)-bd_dom_sf"/>
</dbReference>
<evidence type="ECO:0000259" key="18">
    <source>
        <dbReference type="Pfam" id="PF02737"/>
    </source>
</evidence>
<protein>
    <submittedName>
        <fullName evidence="19">3-hydroxyacyl-CoA dehydrogenase</fullName>
    </submittedName>
</protein>
<evidence type="ECO:0000259" key="17">
    <source>
        <dbReference type="Pfam" id="PF00725"/>
    </source>
</evidence>
<evidence type="ECO:0000256" key="12">
    <source>
        <dbReference type="ARBA" id="ARBA00023239"/>
    </source>
</evidence>
<evidence type="ECO:0000256" key="1">
    <source>
        <dbReference type="ARBA" id="ARBA00004275"/>
    </source>
</evidence>
<dbReference type="GO" id="GO:0016853">
    <property type="term" value="F:isomerase activity"/>
    <property type="evidence" value="ECO:0007669"/>
    <property type="project" value="UniProtKB-KW"/>
</dbReference>
<dbReference type="PANTHER" id="PTHR23309:SF49">
    <property type="entry name" value="PEROXISOMAL BIFUNCTIONAL ENZYME"/>
    <property type="match status" value="1"/>
</dbReference>
<evidence type="ECO:0000256" key="6">
    <source>
        <dbReference type="ARBA" id="ARBA00022963"/>
    </source>
</evidence>
<dbReference type="InterPro" id="IPR006176">
    <property type="entry name" value="3-OHacyl-CoA_DH_NAD-bd"/>
</dbReference>
<keyword evidence="5" id="KW-0276">Fatty acid metabolism</keyword>
<reference evidence="19 20" key="1">
    <citation type="submission" date="2019-12" db="EMBL/GenBank/DDBJ databases">
        <title>Maritimibacter sp. nov. sp. isolated from sea sand.</title>
        <authorList>
            <person name="Kim J."/>
            <person name="Jeong S.E."/>
            <person name="Jung H.S."/>
            <person name="Jeon C.O."/>
        </authorList>
    </citation>
    <scope>NUCLEOTIDE SEQUENCE [LARGE SCALE GENOMIC DNA]</scope>
    <source>
        <strain evidence="19 20">DP07</strain>
    </source>
</reference>
<keyword evidence="7" id="KW-0560">Oxidoreductase</keyword>
<dbReference type="GO" id="GO:0070403">
    <property type="term" value="F:NAD+ binding"/>
    <property type="evidence" value="ECO:0007669"/>
    <property type="project" value="InterPro"/>
</dbReference>
<dbReference type="SUPFAM" id="SSF51735">
    <property type="entry name" value="NAD(P)-binding Rossmann-fold domains"/>
    <property type="match status" value="1"/>
</dbReference>
<organism evidence="19 20">
    <name type="scientific">Maritimibacter harenae</name>
    <dbReference type="NCBI Taxonomy" id="2606218"/>
    <lineage>
        <taxon>Bacteria</taxon>
        <taxon>Pseudomonadati</taxon>
        <taxon>Pseudomonadota</taxon>
        <taxon>Alphaproteobacteria</taxon>
        <taxon>Rhodobacterales</taxon>
        <taxon>Roseobacteraceae</taxon>
        <taxon>Maritimibacter</taxon>
    </lineage>
</organism>
<keyword evidence="6" id="KW-0442">Lipid degradation</keyword>
<evidence type="ECO:0000256" key="4">
    <source>
        <dbReference type="ARBA" id="ARBA00011245"/>
    </source>
</evidence>
<evidence type="ECO:0000256" key="5">
    <source>
        <dbReference type="ARBA" id="ARBA00022832"/>
    </source>
</evidence>
<evidence type="ECO:0000313" key="20">
    <source>
        <dbReference type="Proteomes" id="UP000467322"/>
    </source>
</evidence>
<comment type="pathway">
    <text evidence="2">Lipid metabolism; fatty acid beta-oxidation.</text>
</comment>
<dbReference type="Gene3D" id="3.40.50.720">
    <property type="entry name" value="NAD(P)-binding Rossmann-like Domain"/>
    <property type="match status" value="1"/>
</dbReference>
<keyword evidence="20" id="KW-1185">Reference proteome</keyword>
<dbReference type="CDD" id="cd06558">
    <property type="entry name" value="crotonase-like"/>
    <property type="match status" value="1"/>
</dbReference>
<dbReference type="SUPFAM" id="SSF52096">
    <property type="entry name" value="ClpP/crotonase"/>
    <property type="match status" value="1"/>
</dbReference>
<keyword evidence="10" id="KW-0576">Peroxisome</keyword>
<evidence type="ECO:0000256" key="8">
    <source>
        <dbReference type="ARBA" id="ARBA00023027"/>
    </source>
</evidence>
<comment type="caution">
    <text evidence="19">The sequence shown here is derived from an EMBL/GenBank/DDBJ whole genome shotgun (WGS) entry which is preliminary data.</text>
</comment>
<dbReference type="UniPathway" id="UPA00659"/>
<dbReference type="InterPro" id="IPR001753">
    <property type="entry name" value="Enoyl-CoA_hydra/iso"/>
</dbReference>
<evidence type="ECO:0000256" key="9">
    <source>
        <dbReference type="ARBA" id="ARBA00023098"/>
    </source>
</evidence>
<dbReference type="InterPro" id="IPR008927">
    <property type="entry name" value="6-PGluconate_DH-like_C_sf"/>
</dbReference>
<keyword evidence="8" id="KW-0520">NAD</keyword>
<dbReference type="Pfam" id="PF00725">
    <property type="entry name" value="3HCDH"/>
    <property type="match status" value="2"/>
</dbReference>
<evidence type="ECO:0000256" key="10">
    <source>
        <dbReference type="ARBA" id="ARBA00023140"/>
    </source>
</evidence>
<evidence type="ECO:0000256" key="3">
    <source>
        <dbReference type="ARBA" id="ARBA00008750"/>
    </source>
</evidence>
<dbReference type="PROSITE" id="PS00166">
    <property type="entry name" value="ENOYL_COA_HYDRATASE"/>
    <property type="match status" value="1"/>
</dbReference>
<dbReference type="Pfam" id="PF00378">
    <property type="entry name" value="ECH_1"/>
    <property type="match status" value="1"/>
</dbReference>
<evidence type="ECO:0000256" key="2">
    <source>
        <dbReference type="ARBA" id="ARBA00005005"/>
    </source>
</evidence>
<evidence type="ECO:0000256" key="15">
    <source>
        <dbReference type="RuleBase" id="RU003707"/>
    </source>
</evidence>
<dbReference type="InterPro" id="IPR029045">
    <property type="entry name" value="ClpP/crotonase-like_dom_sf"/>
</dbReference>
<dbReference type="InterPro" id="IPR006108">
    <property type="entry name" value="3HC_DH_C"/>
</dbReference>
<evidence type="ECO:0000256" key="11">
    <source>
        <dbReference type="ARBA" id="ARBA00023235"/>
    </source>
</evidence>
<comment type="similarity">
    <text evidence="3">In the N-terminal section; belongs to the enoyl-CoA hydratase/isomerase family.</text>
</comment>
<name>A0A845M4X8_9RHOB</name>
<comment type="catalytic activity">
    <reaction evidence="14">
        <text>a (3S)-3-hydroxyacyl-CoA + NAD(+) = a 3-oxoacyl-CoA + NADH + H(+)</text>
        <dbReference type="Rhea" id="RHEA:22432"/>
        <dbReference type="ChEBI" id="CHEBI:15378"/>
        <dbReference type="ChEBI" id="CHEBI:57318"/>
        <dbReference type="ChEBI" id="CHEBI:57540"/>
        <dbReference type="ChEBI" id="CHEBI:57945"/>
        <dbReference type="ChEBI" id="CHEBI:90726"/>
        <dbReference type="EC" id="1.1.1.35"/>
    </reaction>
</comment>
<dbReference type="GO" id="GO:0006635">
    <property type="term" value="P:fatty acid beta-oxidation"/>
    <property type="evidence" value="ECO:0007669"/>
    <property type="project" value="UniProtKB-UniPathway"/>
</dbReference>
<accession>A0A845M4X8</accession>
<dbReference type="Proteomes" id="UP000467322">
    <property type="component" value="Unassembled WGS sequence"/>
</dbReference>
<evidence type="ECO:0000256" key="7">
    <source>
        <dbReference type="ARBA" id="ARBA00023002"/>
    </source>
</evidence>
<evidence type="ECO:0000256" key="14">
    <source>
        <dbReference type="ARBA" id="ARBA00049556"/>
    </source>
</evidence>
<comment type="subcellular location">
    <subcellularLocation>
        <location evidence="1">Peroxisome</location>
    </subcellularLocation>
</comment>